<dbReference type="GO" id="GO:0005680">
    <property type="term" value="C:anaphase-promoting complex"/>
    <property type="evidence" value="ECO:0007669"/>
    <property type="project" value="TreeGrafter"/>
</dbReference>
<dbReference type="PANTHER" id="PTHR19918:SF8">
    <property type="entry name" value="FI02843P"/>
    <property type="match status" value="1"/>
</dbReference>
<dbReference type="SMART" id="SM00320">
    <property type="entry name" value="WD40"/>
    <property type="match status" value="7"/>
</dbReference>
<keyword evidence="4" id="KW-0677">Repeat</keyword>
<dbReference type="InterPro" id="IPR036322">
    <property type="entry name" value="WD40_repeat_dom_sf"/>
</dbReference>
<protein>
    <recommendedName>
        <fullName evidence="9">CDC20/Fizzy WD40 domain-containing protein</fullName>
    </recommendedName>
</protein>
<evidence type="ECO:0000256" key="1">
    <source>
        <dbReference type="ARBA" id="ARBA00006445"/>
    </source>
</evidence>
<dbReference type="PROSITE" id="PS50294">
    <property type="entry name" value="WD_REPEATS_REGION"/>
    <property type="match status" value="2"/>
</dbReference>
<evidence type="ECO:0000256" key="6">
    <source>
        <dbReference type="ARBA" id="ARBA00023306"/>
    </source>
</evidence>
<feature type="repeat" description="WD" evidence="7">
    <location>
        <begin position="464"/>
        <end position="496"/>
    </location>
</feature>
<dbReference type="InterPro" id="IPR033010">
    <property type="entry name" value="Cdc20/Fizzy"/>
</dbReference>
<feature type="region of interest" description="Disordered" evidence="8">
    <location>
        <begin position="48"/>
        <end position="98"/>
    </location>
</feature>
<organism evidence="10 11">
    <name type="scientific">Lymnaea stagnalis</name>
    <name type="common">Great pond snail</name>
    <name type="synonym">Helix stagnalis</name>
    <dbReference type="NCBI Taxonomy" id="6523"/>
    <lineage>
        <taxon>Eukaryota</taxon>
        <taxon>Metazoa</taxon>
        <taxon>Spiralia</taxon>
        <taxon>Lophotrochozoa</taxon>
        <taxon>Mollusca</taxon>
        <taxon>Gastropoda</taxon>
        <taxon>Heterobranchia</taxon>
        <taxon>Euthyneura</taxon>
        <taxon>Panpulmonata</taxon>
        <taxon>Hygrophila</taxon>
        <taxon>Lymnaeoidea</taxon>
        <taxon>Lymnaeidae</taxon>
        <taxon>Lymnaea</taxon>
    </lineage>
</organism>
<evidence type="ECO:0000256" key="4">
    <source>
        <dbReference type="ARBA" id="ARBA00022737"/>
    </source>
</evidence>
<dbReference type="SUPFAM" id="SSF50978">
    <property type="entry name" value="WD40 repeat-like"/>
    <property type="match status" value="1"/>
</dbReference>
<feature type="domain" description="CDC20/Fizzy WD40" evidence="9">
    <location>
        <begin position="198"/>
        <end position="495"/>
    </location>
</feature>
<dbReference type="InterPro" id="IPR056150">
    <property type="entry name" value="WD40_CDC20-Fz"/>
</dbReference>
<dbReference type="GO" id="GO:0010997">
    <property type="term" value="F:anaphase-promoting complex binding"/>
    <property type="evidence" value="ECO:0007669"/>
    <property type="project" value="InterPro"/>
</dbReference>
<keyword evidence="11" id="KW-1185">Reference proteome</keyword>
<accession>A0AAV2I7Y2</accession>
<reference evidence="10 11" key="1">
    <citation type="submission" date="2024-04" db="EMBL/GenBank/DDBJ databases">
        <authorList>
            <consortium name="Genoscope - CEA"/>
            <person name="William W."/>
        </authorList>
    </citation>
    <scope>NUCLEOTIDE SEQUENCE [LARGE SCALE GENOMIC DNA]</scope>
</reference>
<feature type="repeat" description="WD" evidence="7">
    <location>
        <begin position="328"/>
        <end position="369"/>
    </location>
</feature>
<dbReference type="GO" id="GO:0051301">
    <property type="term" value="P:cell division"/>
    <property type="evidence" value="ECO:0007669"/>
    <property type="project" value="UniProtKB-KW"/>
</dbReference>
<keyword evidence="6" id="KW-0131">Cell cycle</keyword>
<comment type="similarity">
    <text evidence="1">Belongs to the WD repeat CDC20/Fizzy family.</text>
</comment>
<dbReference type="Pfam" id="PF24807">
    <property type="entry name" value="WD40_CDC20-Fz"/>
    <property type="match status" value="1"/>
</dbReference>
<dbReference type="Proteomes" id="UP001497497">
    <property type="component" value="Unassembled WGS sequence"/>
</dbReference>
<evidence type="ECO:0000256" key="8">
    <source>
        <dbReference type="SAM" id="MobiDB-lite"/>
    </source>
</evidence>
<dbReference type="EMBL" id="CAXITT010000512">
    <property type="protein sequence ID" value="CAL1542890.1"/>
    <property type="molecule type" value="Genomic_DNA"/>
</dbReference>
<keyword evidence="5" id="KW-0498">Mitosis</keyword>
<feature type="compositionally biased region" description="Polar residues" evidence="8">
    <location>
        <begin position="52"/>
        <end position="76"/>
    </location>
</feature>
<dbReference type="InterPro" id="IPR015943">
    <property type="entry name" value="WD40/YVTN_repeat-like_dom_sf"/>
</dbReference>
<dbReference type="GO" id="GO:0031145">
    <property type="term" value="P:anaphase-promoting complex-dependent catabolic process"/>
    <property type="evidence" value="ECO:0007669"/>
    <property type="project" value="TreeGrafter"/>
</dbReference>
<dbReference type="PROSITE" id="PS50082">
    <property type="entry name" value="WD_REPEATS_2"/>
    <property type="match status" value="3"/>
</dbReference>
<evidence type="ECO:0000256" key="5">
    <source>
        <dbReference type="ARBA" id="ARBA00022776"/>
    </source>
</evidence>
<dbReference type="GO" id="GO:1990757">
    <property type="term" value="F:ubiquitin ligase activator activity"/>
    <property type="evidence" value="ECO:0007669"/>
    <property type="project" value="TreeGrafter"/>
</dbReference>
<dbReference type="PANTHER" id="PTHR19918">
    <property type="entry name" value="CELL DIVISION CYCLE 20 CDC20 FIZZY -RELATED"/>
    <property type="match status" value="1"/>
</dbReference>
<evidence type="ECO:0000313" key="11">
    <source>
        <dbReference type="Proteomes" id="UP001497497"/>
    </source>
</evidence>
<comment type="caution">
    <text evidence="10">The sequence shown here is derived from an EMBL/GenBank/DDBJ whole genome shotgun (WGS) entry which is preliminary data.</text>
</comment>
<sequence length="525" mass="57425">MAHFDLENEVNSALRMDMPLTRGPLMRWQRREQGQNNSSINISLNASVASAKTPSKSLNKSLNSGAYSKTPNSKTPGSAGRKKTPSKGSKTPSAADRFIPNRSTTHIDAAHYKLCTQTQPNVEDSLMLSPSRQEYKQLMNENLNGDALQKKIISFNEKPPQAPEGYLNNLRVLYSTSKVGTASKKTTRHISQQPDRILDAPEILDDYYLSLIDWSAQNVLAVALGSCVYLWDASHGNITLLLQQENAGADYVSCVNWTSDGNHLAVGLSTGIVELWDPSQQKRLRSMSGHAARVGSLSWNSHLLSSGSRSGSIHHHDVRVAQHHVGTLLGHSQEVCGLKWSPNGKQLASGGNDNILNIWQAGSGSLLTGAEPIHTFNQHQAAVKALAWCPWQHNVLASGGGTADRHIQIWNCNNGVNLHSVDTNSQVCALLWSPEYKEIISGHGYTQNQLTIWKYPGLTKVAELTGHTARVLHMCLSPDGTTVVSAAADETLRLWKCFDVDAATKKNKSKSVTKDNPSSLLMHLR</sequence>
<feature type="repeat" description="WD" evidence="7">
    <location>
        <begin position="245"/>
        <end position="286"/>
    </location>
</feature>
<evidence type="ECO:0000256" key="3">
    <source>
        <dbReference type="ARBA" id="ARBA00022618"/>
    </source>
</evidence>
<keyword evidence="3" id="KW-0132">Cell division</keyword>
<gene>
    <name evidence="10" type="ORF">GSLYS_00016424001</name>
</gene>
<evidence type="ECO:0000313" key="10">
    <source>
        <dbReference type="EMBL" id="CAL1542890.1"/>
    </source>
</evidence>
<evidence type="ECO:0000259" key="9">
    <source>
        <dbReference type="Pfam" id="PF24807"/>
    </source>
</evidence>
<dbReference type="InterPro" id="IPR001680">
    <property type="entry name" value="WD40_rpt"/>
</dbReference>
<dbReference type="GO" id="GO:1905786">
    <property type="term" value="P:positive regulation of anaphase-promoting complex-dependent catabolic process"/>
    <property type="evidence" value="ECO:0007669"/>
    <property type="project" value="TreeGrafter"/>
</dbReference>
<evidence type="ECO:0000256" key="2">
    <source>
        <dbReference type="ARBA" id="ARBA00022574"/>
    </source>
</evidence>
<dbReference type="AlphaFoldDB" id="A0AAV2I7Y2"/>
<proteinExistence type="inferred from homology"/>
<dbReference type="Gene3D" id="2.130.10.10">
    <property type="entry name" value="YVTN repeat-like/Quinoprotein amine dehydrogenase"/>
    <property type="match status" value="1"/>
</dbReference>
<evidence type="ECO:0000256" key="7">
    <source>
        <dbReference type="PROSITE-ProRule" id="PRU00221"/>
    </source>
</evidence>
<keyword evidence="2 7" id="KW-0853">WD repeat</keyword>
<name>A0AAV2I7Y2_LYMST</name>